<feature type="binding site" evidence="5">
    <location>
        <position position="47"/>
    </location>
    <ligand>
        <name>S-adenosyl-L-methionine</name>
        <dbReference type="ChEBI" id="CHEBI:59789"/>
    </ligand>
</feature>
<evidence type="ECO:0000256" key="5">
    <source>
        <dbReference type="PROSITE-ProRule" id="PRU01026"/>
    </source>
</evidence>
<evidence type="ECO:0000256" key="1">
    <source>
        <dbReference type="ARBA" id="ARBA00022603"/>
    </source>
</evidence>
<keyword evidence="8" id="KW-1185">Reference proteome</keyword>
<keyword evidence="3 5" id="KW-0949">S-adenosyl-L-methionine</keyword>
<dbReference type="InterPro" id="IPR020596">
    <property type="entry name" value="rRNA_Ade_Mease_Trfase_CS"/>
</dbReference>
<evidence type="ECO:0000313" key="8">
    <source>
        <dbReference type="Proteomes" id="UP000635245"/>
    </source>
</evidence>
<evidence type="ECO:0000259" key="6">
    <source>
        <dbReference type="SMART" id="SM00650"/>
    </source>
</evidence>
<accession>A0A934QPX7</accession>
<dbReference type="PANTHER" id="PTHR11727">
    <property type="entry name" value="DIMETHYLADENOSINE TRANSFERASE"/>
    <property type="match status" value="1"/>
</dbReference>
<dbReference type="Pfam" id="PF00398">
    <property type="entry name" value="RrnaAD"/>
    <property type="match status" value="1"/>
</dbReference>
<feature type="binding site" evidence="5">
    <location>
        <position position="68"/>
    </location>
    <ligand>
        <name>S-adenosyl-L-methionine</name>
        <dbReference type="ChEBI" id="CHEBI:59789"/>
    </ligand>
</feature>
<dbReference type="Proteomes" id="UP000635245">
    <property type="component" value="Unassembled WGS sequence"/>
</dbReference>
<comment type="caution">
    <text evidence="7">The sequence shown here is derived from an EMBL/GenBank/DDBJ whole genome shotgun (WGS) entry which is preliminary data.</text>
</comment>
<dbReference type="PROSITE" id="PS01131">
    <property type="entry name" value="RRNA_A_DIMETH"/>
    <property type="match status" value="1"/>
</dbReference>
<gene>
    <name evidence="7" type="ORF">JHE00_17045</name>
</gene>
<dbReference type="Gene3D" id="3.40.50.150">
    <property type="entry name" value="Vaccinia Virus protein VP39"/>
    <property type="match status" value="1"/>
</dbReference>
<keyword evidence="2 5" id="KW-0808">Transferase</keyword>
<evidence type="ECO:0000313" key="7">
    <source>
        <dbReference type="EMBL" id="MBK1786037.1"/>
    </source>
</evidence>
<evidence type="ECO:0000256" key="2">
    <source>
        <dbReference type="ARBA" id="ARBA00022679"/>
    </source>
</evidence>
<comment type="similarity">
    <text evidence="5">Belongs to the class I-like SAM-binding methyltransferase superfamily. rRNA adenine N(6)-methyltransferase family.</text>
</comment>
<dbReference type="CDD" id="cd02440">
    <property type="entry name" value="AdoMet_MTases"/>
    <property type="match status" value="1"/>
</dbReference>
<dbReference type="SMART" id="SM00650">
    <property type="entry name" value="rADc"/>
    <property type="match status" value="1"/>
</dbReference>
<feature type="binding site" evidence="5">
    <location>
        <position position="20"/>
    </location>
    <ligand>
        <name>S-adenosyl-L-methionine</name>
        <dbReference type="ChEBI" id="CHEBI:59789"/>
    </ligand>
</feature>
<dbReference type="PROSITE" id="PS51689">
    <property type="entry name" value="SAM_RNA_A_N6_MT"/>
    <property type="match status" value="1"/>
</dbReference>
<sequence length="269" mass="28925">MPTSRPARSRKPGPNPSGVHFLASARVADGLIRSCSPKPSDLVVDFGAGFGAITAPLARTGARVIAVERDADFARKLGKRVAASGNVRVVTADAREFPLPRTSFLVVASIPYSISTALVRRLLTPRTSNLRRAALIVEWGFAKRLTAAAPRSREVAWWAARFDLELERRIPPNCFQPAPTVDSAQLTIRRRARLGPGAEQALSALLDAVYRTPQRSTRAAVAEVIGGRPHRILHACDLDPAAPAGSVRPRRWAALAIALDGNSQQLSGK</sequence>
<organism evidence="7 8">
    <name type="scientific">Prauserella cavernicola</name>
    <dbReference type="NCBI Taxonomy" id="2800127"/>
    <lineage>
        <taxon>Bacteria</taxon>
        <taxon>Bacillati</taxon>
        <taxon>Actinomycetota</taxon>
        <taxon>Actinomycetes</taxon>
        <taxon>Pseudonocardiales</taxon>
        <taxon>Pseudonocardiaceae</taxon>
        <taxon>Prauserella</taxon>
    </lineage>
</organism>
<reference evidence="7" key="1">
    <citation type="submission" date="2020-12" db="EMBL/GenBank/DDBJ databases">
        <title>Prauserella sp. ASG 168, a novel actinomycete isolated from cave rock.</title>
        <authorList>
            <person name="Suriyachadkun C."/>
        </authorList>
    </citation>
    <scope>NUCLEOTIDE SEQUENCE</scope>
    <source>
        <strain evidence="7">ASG 168</strain>
    </source>
</reference>
<dbReference type="GO" id="GO:0003723">
    <property type="term" value="F:RNA binding"/>
    <property type="evidence" value="ECO:0007669"/>
    <property type="project" value="UniProtKB-UniRule"/>
</dbReference>
<feature type="domain" description="Ribosomal RNA adenine methylase transferase N-terminal" evidence="6">
    <location>
        <begin position="27"/>
        <end position="192"/>
    </location>
</feature>
<feature type="binding site" evidence="5">
    <location>
        <position position="22"/>
    </location>
    <ligand>
        <name>S-adenosyl-L-methionine</name>
        <dbReference type="ChEBI" id="CHEBI:59789"/>
    </ligand>
</feature>
<dbReference type="RefSeq" id="WP_200319027.1">
    <property type="nucleotide sequence ID" value="NZ_JAENJH010000003.1"/>
</dbReference>
<proteinExistence type="inferred from homology"/>
<keyword evidence="4 5" id="KW-0694">RNA-binding</keyword>
<dbReference type="InterPro" id="IPR020598">
    <property type="entry name" value="rRNA_Ade_methylase_Trfase_N"/>
</dbReference>
<name>A0A934QPX7_9PSEU</name>
<feature type="binding site" evidence="5">
    <location>
        <position position="93"/>
    </location>
    <ligand>
        <name>S-adenosyl-L-methionine</name>
        <dbReference type="ChEBI" id="CHEBI:59789"/>
    </ligand>
</feature>
<dbReference type="InterPro" id="IPR029063">
    <property type="entry name" value="SAM-dependent_MTases_sf"/>
</dbReference>
<keyword evidence="1 5" id="KW-0489">Methyltransferase</keyword>
<feature type="binding site" evidence="5">
    <location>
        <position position="109"/>
    </location>
    <ligand>
        <name>S-adenosyl-L-methionine</name>
        <dbReference type="ChEBI" id="CHEBI:59789"/>
    </ligand>
</feature>
<evidence type="ECO:0000256" key="4">
    <source>
        <dbReference type="ARBA" id="ARBA00022884"/>
    </source>
</evidence>
<dbReference type="EMBL" id="JAENJH010000003">
    <property type="protein sequence ID" value="MBK1786037.1"/>
    <property type="molecule type" value="Genomic_DNA"/>
</dbReference>
<evidence type="ECO:0000256" key="3">
    <source>
        <dbReference type="ARBA" id="ARBA00022691"/>
    </source>
</evidence>
<dbReference type="PANTHER" id="PTHR11727:SF7">
    <property type="entry name" value="DIMETHYLADENOSINE TRANSFERASE-RELATED"/>
    <property type="match status" value="1"/>
</dbReference>
<protein>
    <submittedName>
        <fullName evidence="7">rRNA adenine N(6)-methyltransferase family protein</fullName>
    </submittedName>
</protein>
<dbReference type="SUPFAM" id="SSF53335">
    <property type="entry name" value="S-adenosyl-L-methionine-dependent methyltransferases"/>
    <property type="match status" value="1"/>
</dbReference>
<dbReference type="GO" id="GO:0000179">
    <property type="term" value="F:rRNA (adenine-N6,N6-)-dimethyltransferase activity"/>
    <property type="evidence" value="ECO:0007669"/>
    <property type="project" value="UniProtKB-UniRule"/>
</dbReference>
<dbReference type="AlphaFoldDB" id="A0A934QPX7"/>
<dbReference type="InterPro" id="IPR001737">
    <property type="entry name" value="KsgA/Erm"/>
</dbReference>